<dbReference type="PANTHER" id="PTHR43233:SF1">
    <property type="entry name" value="FAMILY N-ACETYLTRANSFERASE, PUTATIVE (AFU_ORTHOLOGUE AFUA_6G03350)-RELATED"/>
    <property type="match status" value="1"/>
</dbReference>
<dbReference type="Gene3D" id="3.40.630.30">
    <property type="match status" value="1"/>
</dbReference>
<evidence type="ECO:0000259" key="1">
    <source>
        <dbReference type="PROSITE" id="PS51186"/>
    </source>
</evidence>
<name>A0A2V1DER2_9PLEO</name>
<dbReference type="InterPro" id="IPR053144">
    <property type="entry name" value="Acetyltransferase_Butenolide"/>
</dbReference>
<keyword evidence="3" id="KW-1185">Reference proteome</keyword>
<dbReference type="Pfam" id="PF00583">
    <property type="entry name" value="Acetyltransf_1"/>
    <property type="match status" value="1"/>
</dbReference>
<sequence>METRQWHKTLNGKTYTISTAPNLLPLSFIQEAFNKPAMYWANPLPTSTLQTMLDNSCTFGLYVSPTITTTTTTEANDKDKTMLPIGMARLVTDYVTLAYLTDVYVLDEYQGLGLGKWMVRCCRELVADMPALRFMVLLTGSAQAQSLYKRELGMRPMVSEEVGLTAMGARKEWLLEALVHMEID</sequence>
<dbReference type="CDD" id="cd04301">
    <property type="entry name" value="NAT_SF"/>
    <property type="match status" value="1"/>
</dbReference>
<protein>
    <submittedName>
        <fullName evidence="2">Acetyltransferase</fullName>
    </submittedName>
</protein>
<dbReference type="STRING" id="97972.A0A2V1DER2"/>
<dbReference type="InterPro" id="IPR016181">
    <property type="entry name" value="Acyl_CoA_acyltransferase"/>
</dbReference>
<dbReference type="EMBL" id="KZ805488">
    <property type="protein sequence ID" value="PVH95669.1"/>
    <property type="molecule type" value="Genomic_DNA"/>
</dbReference>
<reference evidence="2 3" key="1">
    <citation type="journal article" date="2018" name="Sci. Rep.">
        <title>Comparative genomics provides insights into the lifestyle and reveals functional heterogeneity of dark septate endophytic fungi.</title>
        <authorList>
            <person name="Knapp D.G."/>
            <person name="Nemeth J.B."/>
            <person name="Barry K."/>
            <person name="Hainaut M."/>
            <person name="Henrissat B."/>
            <person name="Johnson J."/>
            <person name="Kuo A."/>
            <person name="Lim J.H.P."/>
            <person name="Lipzen A."/>
            <person name="Nolan M."/>
            <person name="Ohm R.A."/>
            <person name="Tamas L."/>
            <person name="Grigoriev I.V."/>
            <person name="Spatafora J.W."/>
            <person name="Nagy L.G."/>
            <person name="Kovacs G.M."/>
        </authorList>
    </citation>
    <scope>NUCLEOTIDE SEQUENCE [LARGE SCALE GENOMIC DNA]</scope>
    <source>
        <strain evidence="2 3">DSE2036</strain>
    </source>
</reference>
<proteinExistence type="predicted"/>
<dbReference type="AlphaFoldDB" id="A0A2V1DER2"/>
<dbReference type="PROSITE" id="PS51186">
    <property type="entry name" value="GNAT"/>
    <property type="match status" value="1"/>
</dbReference>
<keyword evidence="2" id="KW-0808">Transferase</keyword>
<organism evidence="2 3">
    <name type="scientific">Periconia macrospinosa</name>
    <dbReference type="NCBI Taxonomy" id="97972"/>
    <lineage>
        <taxon>Eukaryota</taxon>
        <taxon>Fungi</taxon>
        <taxon>Dikarya</taxon>
        <taxon>Ascomycota</taxon>
        <taxon>Pezizomycotina</taxon>
        <taxon>Dothideomycetes</taxon>
        <taxon>Pleosporomycetidae</taxon>
        <taxon>Pleosporales</taxon>
        <taxon>Massarineae</taxon>
        <taxon>Periconiaceae</taxon>
        <taxon>Periconia</taxon>
    </lineage>
</organism>
<evidence type="ECO:0000313" key="3">
    <source>
        <dbReference type="Proteomes" id="UP000244855"/>
    </source>
</evidence>
<dbReference type="OrthoDB" id="10039976at2759"/>
<dbReference type="GO" id="GO:0016747">
    <property type="term" value="F:acyltransferase activity, transferring groups other than amino-acyl groups"/>
    <property type="evidence" value="ECO:0007669"/>
    <property type="project" value="InterPro"/>
</dbReference>
<dbReference type="SUPFAM" id="SSF55729">
    <property type="entry name" value="Acyl-CoA N-acyltransferases (Nat)"/>
    <property type="match status" value="1"/>
</dbReference>
<dbReference type="Proteomes" id="UP000244855">
    <property type="component" value="Unassembled WGS sequence"/>
</dbReference>
<accession>A0A2V1DER2</accession>
<dbReference type="PANTHER" id="PTHR43233">
    <property type="entry name" value="FAMILY N-ACETYLTRANSFERASE, PUTATIVE (AFU_ORTHOLOGUE AFUA_6G03350)-RELATED"/>
    <property type="match status" value="1"/>
</dbReference>
<gene>
    <name evidence="2" type="ORF">DM02DRAFT_617770</name>
</gene>
<evidence type="ECO:0000313" key="2">
    <source>
        <dbReference type="EMBL" id="PVH95669.1"/>
    </source>
</evidence>
<feature type="domain" description="N-acetyltransferase" evidence="1">
    <location>
        <begin position="84"/>
        <end position="184"/>
    </location>
</feature>
<dbReference type="InterPro" id="IPR000182">
    <property type="entry name" value="GNAT_dom"/>
</dbReference>